<dbReference type="AlphaFoldDB" id="A0A843TKA5"/>
<proteinExistence type="predicted"/>
<comment type="caution">
    <text evidence="2">The sequence shown here is derived from an EMBL/GenBank/DDBJ whole genome shotgun (WGS) entry which is preliminary data.</text>
</comment>
<dbReference type="Proteomes" id="UP000652761">
    <property type="component" value="Unassembled WGS sequence"/>
</dbReference>
<organism evidence="2 3">
    <name type="scientific">Colocasia esculenta</name>
    <name type="common">Wild taro</name>
    <name type="synonym">Arum esculentum</name>
    <dbReference type="NCBI Taxonomy" id="4460"/>
    <lineage>
        <taxon>Eukaryota</taxon>
        <taxon>Viridiplantae</taxon>
        <taxon>Streptophyta</taxon>
        <taxon>Embryophyta</taxon>
        <taxon>Tracheophyta</taxon>
        <taxon>Spermatophyta</taxon>
        <taxon>Magnoliopsida</taxon>
        <taxon>Liliopsida</taxon>
        <taxon>Araceae</taxon>
        <taxon>Aroideae</taxon>
        <taxon>Colocasieae</taxon>
        <taxon>Colocasia</taxon>
    </lineage>
</organism>
<gene>
    <name evidence="2" type="ORF">Taro_002283</name>
</gene>
<protein>
    <submittedName>
        <fullName evidence="2">Uncharacterized protein</fullName>
    </submittedName>
</protein>
<evidence type="ECO:0000313" key="3">
    <source>
        <dbReference type="Proteomes" id="UP000652761"/>
    </source>
</evidence>
<sequence length="109" mass="11242">MIRLQFWEGPPWEASGSSSVPPPMATGSGEFTPPQPRGPVAGPSSVSPSIAPAAGPASVSPPLTAGSVPEDAVSLQEGGCSFYESTLQEVWINGAIINSHVVWTRRGLD</sequence>
<dbReference type="EMBL" id="NMUH01000052">
    <property type="protein sequence ID" value="MQL69974.1"/>
    <property type="molecule type" value="Genomic_DNA"/>
</dbReference>
<reference evidence="2" key="1">
    <citation type="submission" date="2017-07" db="EMBL/GenBank/DDBJ databases">
        <title>Taro Niue Genome Assembly and Annotation.</title>
        <authorList>
            <person name="Atibalentja N."/>
            <person name="Keating K."/>
            <person name="Fields C.J."/>
        </authorList>
    </citation>
    <scope>NUCLEOTIDE SEQUENCE</scope>
    <source>
        <strain evidence="2">Niue_2</strain>
        <tissue evidence="2">Leaf</tissue>
    </source>
</reference>
<evidence type="ECO:0000256" key="1">
    <source>
        <dbReference type="SAM" id="MobiDB-lite"/>
    </source>
</evidence>
<name>A0A843TKA5_COLES</name>
<keyword evidence="3" id="KW-1185">Reference proteome</keyword>
<accession>A0A843TKA5</accession>
<evidence type="ECO:0000313" key="2">
    <source>
        <dbReference type="EMBL" id="MQL69974.1"/>
    </source>
</evidence>
<feature type="compositionally biased region" description="Low complexity" evidence="1">
    <location>
        <begin position="38"/>
        <end position="62"/>
    </location>
</feature>
<feature type="region of interest" description="Disordered" evidence="1">
    <location>
        <begin position="1"/>
        <end position="70"/>
    </location>
</feature>